<dbReference type="AlphaFoldDB" id="A0A828PVJ0"/>
<dbReference type="Proteomes" id="UP000005341">
    <property type="component" value="Unassembled WGS sequence"/>
</dbReference>
<reference evidence="1 2" key="1">
    <citation type="journal article" date="2010" name="J. Bacteriol.">
        <title>Comparative genomic characterization of Actinobacillus pleuropneumoniae.</title>
        <authorList>
            <person name="Xu Z."/>
            <person name="Chen X."/>
            <person name="Li L."/>
            <person name="Li T."/>
            <person name="Wang S."/>
            <person name="Chen H."/>
            <person name="Zhou R."/>
        </authorList>
    </citation>
    <scope>NUCLEOTIDE SEQUENCE [LARGE SCALE GENOMIC DNA]</scope>
    <source>
        <strain evidence="1 2">Femo</strain>
    </source>
</reference>
<comment type="caution">
    <text evidence="1">The sequence shown here is derived from an EMBL/GenBank/DDBJ whole genome shotgun (WGS) entry which is preliminary data.</text>
</comment>
<proteinExistence type="predicted"/>
<organism evidence="1 2">
    <name type="scientific">Actinobacillus pleuropneumoniae serovar 6 str. Femo</name>
    <dbReference type="NCBI Taxonomy" id="754256"/>
    <lineage>
        <taxon>Bacteria</taxon>
        <taxon>Pseudomonadati</taxon>
        <taxon>Pseudomonadota</taxon>
        <taxon>Gammaproteobacteria</taxon>
        <taxon>Pasteurellales</taxon>
        <taxon>Pasteurellaceae</taxon>
        <taxon>Actinobacillus</taxon>
    </lineage>
</organism>
<name>A0A828PVJ0_ACTPL</name>
<evidence type="ECO:0000313" key="2">
    <source>
        <dbReference type="Proteomes" id="UP000005341"/>
    </source>
</evidence>
<gene>
    <name evidence="1" type="ORF">appser6_3930</name>
</gene>
<dbReference type="EMBL" id="ADOG01000007">
    <property type="protein sequence ID" value="EFM92577.1"/>
    <property type="molecule type" value="Genomic_DNA"/>
</dbReference>
<evidence type="ECO:0000313" key="1">
    <source>
        <dbReference type="EMBL" id="EFM92577.1"/>
    </source>
</evidence>
<accession>A0A828PVJ0</accession>
<protein>
    <submittedName>
        <fullName evidence="1">Uncharacterized protein</fullName>
    </submittedName>
</protein>
<sequence>MRQTNRFFRHFIPRNLFQNLAIVRQQAVRFEKFFAKTHNER</sequence>